<sequence>MVGTVDAMDMHGTPIKSYSTSSVGQEIYPNCNDEFKPHPGMIFDSLQEGIEFYKQYAHHVGFSVRLSSETKKNGVINSKYCLEGIPRRHILVALRRDLKKEIPNVLILNRWTKEATRKPIFDDHGTLLEHCVKEKNEAQLITNAWGGFFEVMHYTEANEEDLNTVVEVCKSLKKKLTILGEEEVSKSKDLESFVGCNLPKEVEIHPPKPSTTKGSGKRIKGGKEEVMEQKQKHPRHCTSCGQYACHDRRNCPTKD</sequence>
<dbReference type="PANTHER" id="PTHR47718:SF18">
    <property type="entry name" value="PROTEIN FAR1-RELATED SEQUENCE 5-LIKE"/>
    <property type="match status" value="1"/>
</dbReference>
<evidence type="ECO:0000313" key="2">
    <source>
        <dbReference type="EMBL" id="KAJ8421755.1"/>
    </source>
</evidence>
<evidence type="ECO:0000256" key="1">
    <source>
        <dbReference type="SAM" id="MobiDB-lite"/>
    </source>
</evidence>
<feature type="region of interest" description="Disordered" evidence="1">
    <location>
        <begin position="204"/>
        <end position="231"/>
    </location>
</feature>
<evidence type="ECO:0000313" key="3">
    <source>
        <dbReference type="Proteomes" id="UP001153076"/>
    </source>
</evidence>
<comment type="caution">
    <text evidence="2">The sequence shown here is derived from an EMBL/GenBank/DDBJ whole genome shotgun (WGS) entry which is preliminary data.</text>
</comment>
<dbReference type="OrthoDB" id="1677172at2759"/>
<dbReference type="PANTHER" id="PTHR47718">
    <property type="entry name" value="OS01G0519700 PROTEIN"/>
    <property type="match status" value="1"/>
</dbReference>
<protein>
    <recommendedName>
        <fullName evidence="4">Protein FAR1-RELATED SEQUENCE</fullName>
    </recommendedName>
</protein>
<organism evidence="2 3">
    <name type="scientific">Carnegiea gigantea</name>
    <dbReference type="NCBI Taxonomy" id="171969"/>
    <lineage>
        <taxon>Eukaryota</taxon>
        <taxon>Viridiplantae</taxon>
        <taxon>Streptophyta</taxon>
        <taxon>Embryophyta</taxon>
        <taxon>Tracheophyta</taxon>
        <taxon>Spermatophyta</taxon>
        <taxon>Magnoliopsida</taxon>
        <taxon>eudicotyledons</taxon>
        <taxon>Gunneridae</taxon>
        <taxon>Pentapetalae</taxon>
        <taxon>Caryophyllales</taxon>
        <taxon>Cactineae</taxon>
        <taxon>Cactaceae</taxon>
        <taxon>Cactoideae</taxon>
        <taxon>Echinocereeae</taxon>
        <taxon>Carnegiea</taxon>
    </lineage>
</organism>
<reference evidence="2" key="1">
    <citation type="submission" date="2022-04" db="EMBL/GenBank/DDBJ databases">
        <title>Carnegiea gigantea Genome sequencing and assembly v2.</title>
        <authorList>
            <person name="Copetti D."/>
            <person name="Sanderson M.J."/>
            <person name="Burquez A."/>
            <person name="Wojciechowski M.F."/>
        </authorList>
    </citation>
    <scope>NUCLEOTIDE SEQUENCE</scope>
    <source>
        <strain evidence="2">SGP5-SGP5p</strain>
        <tissue evidence="2">Aerial part</tissue>
    </source>
</reference>
<proteinExistence type="predicted"/>
<dbReference type="Proteomes" id="UP001153076">
    <property type="component" value="Unassembled WGS sequence"/>
</dbReference>
<evidence type="ECO:0008006" key="4">
    <source>
        <dbReference type="Google" id="ProtNLM"/>
    </source>
</evidence>
<keyword evidence="3" id="KW-1185">Reference proteome</keyword>
<dbReference type="EMBL" id="JAKOGI010002556">
    <property type="protein sequence ID" value="KAJ8421755.1"/>
    <property type="molecule type" value="Genomic_DNA"/>
</dbReference>
<name>A0A9Q1GMJ5_9CARY</name>
<dbReference type="AlphaFoldDB" id="A0A9Q1GMJ5"/>
<gene>
    <name evidence="2" type="ORF">Cgig2_022991</name>
</gene>
<accession>A0A9Q1GMJ5</accession>
<feature type="compositionally biased region" description="Basic and acidic residues" evidence="1">
    <location>
        <begin position="221"/>
        <end position="231"/>
    </location>
</feature>